<proteinExistence type="predicted"/>
<dbReference type="EMBL" id="AB981170">
    <property type="protein sequence ID" value="BAP28153.1"/>
    <property type="molecule type" value="Genomic_DNA"/>
</dbReference>
<organism evidence="1 2">
    <name type="scientific">Ralstonia phage RSMSuper</name>
    <dbReference type="NCBI Taxonomy" id="1530086"/>
    <lineage>
        <taxon>Viruses</taxon>
        <taxon>Monodnaviria</taxon>
        <taxon>Loebvirae</taxon>
        <taxon>Hofneiviricota</taxon>
        <taxon>Faserviricetes</taxon>
        <taxon>Tubulavirales</taxon>
        <taxon>Inoviridae</taxon>
        <taxon>Habenivirus</taxon>
        <taxon>Habenivirus RSM3</taxon>
    </lineage>
</organism>
<protein>
    <submittedName>
        <fullName evidence="1">Uncharacterized protein</fullName>
    </submittedName>
</protein>
<sequence>MVVVVRRDYRQLDLFGGAGHPHVRQMQRVVLAMVASSEVVWNKPAAVCMRVLYCNALGIKRIRRL</sequence>
<accession>A0A077K8T6</accession>
<reference evidence="1 2" key="1">
    <citation type="submission" date="2014-08" db="EMBL/GenBank/DDBJ databases">
        <title>Molecular characterization of a new filamentous phage infecting Ralstonia. solanacearum with a wide host range.</title>
        <authorList>
            <person name="Askora A."/>
            <person name="Kawasaki T."/>
            <person name="Fujie M."/>
            <person name="Yamada T."/>
        </authorList>
    </citation>
    <scope>NUCLEOTIDE SEQUENCE [LARGE SCALE GENOMIC DNA]</scope>
</reference>
<evidence type="ECO:0000313" key="1">
    <source>
        <dbReference type="EMBL" id="BAP28153.1"/>
    </source>
</evidence>
<evidence type="ECO:0000313" key="2">
    <source>
        <dbReference type="Proteomes" id="UP000028669"/>
    </source>
</evidence>
<name>A0A077K8T6_9VIRU</name>
<dbReference type="Proteomes" id="UP000028669">
    <property type="component" value="Segment"/>
</dbReference>